<dbReference type="HOGENOM" id="CLU_1493791_0_0_6"/>
<gene>
    <name evidence="2" type="ordered locus">CPS_0312</name>
</gene>
<dbReference type="NCBIfam" id="TIGR02595">
    <property type="entry name" value="PEP_CTERM"/>
    <property type="match status" value="1"/>
</dbReference>
<evidence type="ECO:0000313" key="2">
    <source>
        <dbReference type="EMBL" id="AAZ28182.1"/>
    </source>
</evidence>
<dbReference type="InterPro" id="IPR013424">
    <property type="entry name" value="Ice-binding_C"/>
</dbReference>
<feature type="domain" description="Ice-binding protein C-terminal" evidence="1">
    <location>
        <begin position="155"/>
        <end position="179"/>
    </location>
</feature>
<dbReference type="EMBL" id="CP000083">
    <property type="protein sequence ID" value="AAZ28182.1"/>
    <property type="molecule type" value="Genomic_DNA"/>
</dbReference>
<proteinExistence type="predicted"/>
<dbReference type="AlphaFoldDB" id="Q48A35"/>
<evidence type="ECO:0000313" key="3">
    <source>
        <dbReference type="Proteomes" id="UP000000547"/>
    </source>
</evidence>
<dbReference type="Pfam" id="PF07589">
    <property type="entry name" value="PEP-CTERM"/>
    <property type="match status" value="1"/>
</dbReference>
<sequence length="180" mass="18550">MLQGVGEITRFNGKTDFVCTTCELTVTFGGMLFDNDLTDGSVYDLAASASTGFLNIYFDNTANFDLGGFASQVDSDAAADGSLFLSLGFDTLQQGPGYTAQVGHLDSFWSVSGGAAAEYFDTDSQLFGSDLGFAATVDFQNNLYGIGGGVASGNSIPEPTSLAIFGLGLLGLAGAAHRKA</sequence>
<name>Q48A35_COLP3</name>
<dbReference type="Proteomes" id="UP000000547">
    <property type="component" value="Chromosome"/>
</dbReference>
<protein>
    <recommendedName>
        <fullName evidence="1">Ice-binding protein C-terminal domain-containing protein</fullName>
    </recommendedName>
</protein>
<reference evidence="2" key="1">
    <citation type="journal article" date="2005" name="Proc. Natl. Acad. Sci. U.S.A.">
        <title>The psychrophilic lifestyle as revealed by the genome sequence of Colwellia psychrerythraea 34H through genomic and proteomic analyses.</title>
        <authorList>
            <person name="Methe B.A."/>
            <person name="Nelson K.E."/>
            <person name="Deming J.W."/>
            <person name="Momen B."/>
            <person name="Melamud E."/>
            <person name="Zhang X."/>
            <person name="Moult J."/>
            <person name="Madupu R."/>
            <person name="Nelson W.C."/>
            <person name="Dodson R.J."/>
            <person name="Brinkac L.M."/>
            <person name="Daugherty S.C."/>
            <person name="Durkin A.S."/>
            <person name="DeBoy R.T."/>
            <person name="Kolonay J.F."/>
            <person name="Sullivan S.A."/>
            <person name="Zhou L."/>
            <person name="Davidsen T.M."/>
            <person name="Wu M."/>
            <person name="Huston A.L."/>
            <person name="Lewis M."/>
            <person name="Weaver B."/>
            <person name="Weidman J.F."/>
            <person name="Khouri H."/>
            <person name="Utterback T.R."/>
            <person name="Feldblyum T.V."/>
            <person name="Fraser C.M."/>
        </authorList>
    </citation>
    <scope>NUCLEOTIDE SEQUENCE [LARGE SCALE GENOMIC DNA]</scope>
    <source>
        <strain evidence="2">34H</strain>
    </source>
</reference>
<accession>Q48A35</accession>
<evidence type="ECO:0000259" key="1">
    <source>
        <dbReference type="Pfam" id="PF07589"/>
    </source>
</evidence>
<dbReference type="KEGG" id="cps:CPS_0312"/>
<organism evidence="2 3">
    <name type="scientific">Colwellia psychrerythraea (strain 34H / ATCC BAA-681)</name>
    <name type="common">Vibrio psychroerythus</name>
    <dbReference type="NCBI Taxonomy" id="167879"/>
    <lineage>
        <taxon>Bacteria</taxon>
        <taxon>Pseudomonadati</taxon>
        <taxon>Pseudomonadota</taxon>
        <taxon>Gammaproteobacteria</taxon>
        <taxon>Alteromonadales</taxon>
        <taxon>Colwelliaceae</taxon>
        <taxon>Colwellia</taxon>
    </lineage>
</organism>